<dbReference type="Proteomes" id="UP000093080">
    <property type="component" value="Unassembled WGS sequence"/>
</dbReference>
<dbReference type="HAMAP" id="MF_00055">
    <property type="entry name" value="MEMO1"/>
    <property type="match status" value="1"/>
</dbReference>
<dbReference type="AlphaFoldDB" id="A0A1B9F956"/>
<dbReference type="EMBL" id="MAGO01000001">
    <property type="protein sequence ID" value="OCC16456.1"/>
    <property type="molecule type" value="Genomic_DNA"/>
</dbReference>
<dbReference type="Pfam" id="PF01875">
    <property type="entry name" value="Memo"/>
    <property type="match status" value="1"/>
</dbReference>
<comment type="caution">
    <text evidence="3">The sequence shown here is derived from an EMBL/GenBank/DDBJ whole genome shotgun (WGS) entry which is preliminary data.</text>
</comment>
<dbReference type="PANTHER" id="PTHR11060">
    <property type="entry name" value="PROTEIN MEMO1"/>
    <property type="match status" value="1"/>
</dbReference>
<reference evidence="3 4" key="1">
    <citation type="submission" date="2016-06" db="EMBL/GenBank/DDBJ databases">
        <title>Respiratory ammonification of nitrate coupled to the oxidation of elemental sulfur in deep-sea autotrophic thermophilic bacteria.</title>
        <authorList>
            <person name="Slobodkina G.B."/>
            <person name="Mardanov A.V."/>
            <person name="Ravin N.V."/>
            <person name="Frolova A.A."/>
            <person name="Viryasiv M.B."/>
            <person name="Chernyh N.A."/>
            <person name="Bonch-Osmolovskaya E.A."/>
            <person name="Slobodkin A.I."/>
        </authorList>
    </citation>
    <scope>NUCLEOTIDE SEQUENCE [LARGE SCALE GENOMIC DNA]</scope>
    <source>
        <strain evidence="3 4">S69</strain>
    </source>
</reference>
<sequence length="268" mass="29502">MILRRPAVADQFYPGDPDRLHYEIGKLMGDQSGNEKAVAVISPHAGYMYSGHVAGAVFSKIRIPPTCIILGPNHTGFGAPISVMSEGIWQMPMGDVAIDSPLAKRILEYYPEAEEDVEAHLYEHSLEVQVPFLQYKQNDLKICPICLSRLSFEESRRLGEAISRAVSETDLDVLIVASTDMTHYESGDVANEKDRLAIERILSMDPEGLYNTVLLNQITMCGFIPTVVTLVAAMGLGATKARLIKYATSGDITGDYRQVVGYSSFIIQ</sequence>
<dbReference type="CDD" id="cd07361">
    <property type="entry name" value="MEMO_like"/>
    <property type="match status" value="1"/>
</dbReference>
<organism evidence="3 4">
    <name type="scientific">Dissulfuribacter thermophilus</name>
    <dbReference type="NCBI Taxonomy" id="1156395"/>
    <lineage>
        <taxon>Bacteria</taxon>
        <taxon>Pseudomonadati</taxon>
        <taxon>Thermodesulfobacteriota</taxon>
        <taxon>Dissulfuribacteria</taxon>
        <taxon>Dissulfuribacterales</taxon>
        <taxon>Dissulfuribacteraceae</taxon>
        <taxon>Dissulfuribacter</taxon>
    </lineage>
</organism>
<keyword evidence="3" id="KW-0560">Oxidoreductase</keyword>
<evidence type="ECO:0000256" key="1">
    <source>
        <dbReference type="ARBA" id="ARBA00006315"/>
    </source>
</evidence>
<evidence type="ECO:0000313" key="3">
    <source>
        <dbReference type="EMBL" id="OCC16456.1"/>
    </source>
</evidence>
<dbReference type="PANTHER" id="PTHR11060:SF0">
    <property type="entry name" value="PROTEIN MEMO1"/>
    <property type="match status" value="1"/>
</dbReference>
<dbReference type="SUPFAM" id="SSF53213">
    <property type="entry name" value="LigB-like"/>
    <property type="match status" value="1"/>
</dbReference>
<name>A0A1B9F956_9BACT</name>
<dbReference type="Gene3D" id="3.40.830.10">
    <property type="entry name" value="LigB-like"/>
    <property type="match status" value="1"/>
</dbReference>
<proteinExistence type="inferred from homology"/>
<accession>A0A1B9F956</accession>
<dbReference type="InterPro" id="IPR002737">
    <property type="entry name" value="MEMO1_fam"/>
</dbReference>
<comment type="similarity">
    <text evidence="1 2">Belongs to the MEMO1 family.</text>
</comment>
<dbReference type="RefSeq" id="WP_279614729.1">
    <property type="nucleotide sequence ID" value="NZ_MAGO01000001.1"/>
</dbReference>
<gene>
    <name evidence="3" type="ORF">DBT_0273</name>
</gene>
<evidence type="ECO:0000313" key="4">
    <source>
        <dbReference type="Proteomes" id="UP000093080"/>
    </source>
</evidence>
<dbReference type="NCBIfam" id="TIGR04336">
    <property type="entry name" value="AmmeMemoSam_B"/>
    <property type="match status" value="1"/>
</dbReference>
<dbReference type="STRING" id="1156395.DBT_0273"/>
<dbReference type="GO" id="GO:0051213">
    <property type="term" value="F:dioxygenase activity"/>
    <property type="evidence" value="ECO:0007669"/>
    <property type="project" value="UniProtKB-KW"/>
</dbReference>
<evidence type="ECO:0000256" key="2">
    <source>
        <dbReference type="HAMAP-Rule" id="MF_00055"/>
    </source>
</evidence>
<protein>
    <recommendedName>
        <fullName evidence="2">MEMO1 family protein DBT_0273</fullName>
    </recommendedName>
</protein>
<keyword evidence="3" id="KW-0223">Dioxygenase</keyword>
<dbReference type="PATRIC" id="fig|1156395.6.peg.276"/>
<keyword evidence="4" id="KW-1185">Reference proteome</keyword>